<dbReference type="Proteomes" id="UP000240572">
    <property type="component" value="Unassembled WGS sequence"/>
</dbReference>
<keyword evidence="1" id="KW-0732">Signal</keyword>
<dbReference type="InterPro" id="IPR026341">
    <property type="entry name" value="T9SS_type_B"/>
</dbReference>
<dbReference type="InterPro" id="IPR036179">
    <property type="entry name" value="Ig-like_dom_sf"/>
</dbReference>
<protein>
    <submittedName>
        <fullName evidence="3">Gliding motility-associated-like protein</fullName>
    </submittedName>
</protein>
<reference evidence="3 4" key="1">
    <citation type="submission" date="2018-03" db="EMBL/GenBank/DDBJ databases">
        <title>Genomic Encyclopedia of Type Strains, Phase III (KMG-III): the genomes of soil and plant-associated and newly described type strains.</title>
        <authorList>
            <person name="Whitman W."/>
        </authorList>
    </citation>
    <scope>NUCLEOTIDE SEQUENCE [LARGE SCALE GENOMIC DNA]</scope>
    <source>
        <strain evidence="3 4">CGMCC 1.12700</strain>
    </source>
</reference>
<evidence type="ECO:0000259" key="2">
    <source>
        <dbReference type="PROSITE" id="PS50835"/>
    </source>
</evidence>
<feature type="signal peptide" evidence="1">
    <location>
        <begin position="1"/>
        <end position="23"/>
    </location>
</feature>
<dbReference type="SUPFAM" id="SSF48726">
    <property type="entry name" value="Immunoglobulin"/>
    <property type="match status" value="1"/>
</dbReference>
<dbReference type="PROSITE" id="PS50835">
    <property type="entry name" value="IG_LIKE"/>
    <property type="match status" value="1"/>
</dbReference>
<name>A0A2P8DAY9_9BACT</name>
<proteinExistence type="predicted"/>
<feature type="chain" id="PRO_5015194340" evidence="1">
    <location>
        <begin position="24"/>
        <end position="560"/>
    </location>
</feature>
<dbReference type="InterPro" id="IPR007110">
    <property type="entry name" value="Ig-like_dom"/>
</dbReference>
<dbReference type="NCBIfam" id="TIGR04131">
    <property type="entry name" value="Bac_Flav_CTERM"/>
    <property type="match status" value="1"/>
</dbReference>
<dbReference type="Gene3D" id="2.60.40.10">
    <property type="entry name" value="Immunoglobulins"/>
    <property type="match status" value="1"/>
</dbReference>
<dbReference type="InterPro" id="IPR008979">
    <property type="entry name" value="Galactose-bd-like_sf"/>
</dbReference>
<evidence type="ECO:0000256" key="1">
    <source>
        <dbReference type="SAM" id="SignalP"/>
    </source>
</evidence>
<evidence type="ECO:0000313" key="3">
    <source>
        <dbReference type="EMBL" id="PSK94383.1"/>
    </source>
</evidence>
<gene>
    <name evidence="3" type="ORF">B0I18_101538</name>
</gene>
<feature type="domain" description="Ig-like" evidence="2">
    <location>
        <begin position="141"/>
        <end position="246"/>
    </location>
</feature>
<dbReference type="RefSeq" id="WP_181358308.1">
    <property type="nucleotide sequence ID" value="NZ_PYGD01000001.1"/>
</dbReference>
<dbReference type="SUPFAM" id="SSF49785">
    <property type="entry name" value="Galactose-binding domain-like"/>
    <property type="match status" value="1"/>
</dbReference>
<evidence type="ECO:0000313" key="4">
    <source>
        <dbReference type="Proteomes" id="UP000240572"/>
    </source>
</evidence>
<sequence>MYRTLSCLLVFLSCLLLPGLLGAQNLVQNGSFTGSGANWTFFAPATGTEAYLPESSYGGPSTTNIIAEIDAGANLRQANIAVVPGTTYYLSFRRVRRQNGAPATTGIRVKVYNGASSFLSQDILSTDLSWNWHCEVLQFTPSTSTVTLDFENTVTTTTLGTMIDDVTITPVGQVITLSGIACQGGTVTLNAPFFPGDPNAQYTNHSWTGPNGYSATGATITLTNAQPAQSGSYTCTMTLNGCLEVSGVYQLTVVPTEETVNKDICAGETYDFYGKTVFATGTYDTLIPGNGGCDRKITLQLNVKPAPDMTLGNPGPLSICTGEKILVELAHPANTATYQWLNPSAAINGETGPQYTATSAGDFRVQGTQNGCTALSETVTVIENPLPQARIINENPELCAQLDTALLSAAGNYFSYRWSPEKPFRGITGAEGMEVRGVFTASTPVVLTVFSEAGCMATDTTQIFTKPCCMLLTPSAFSPNNDGLNDIFMPQLKPGQLLLQFLVYNRYGNLLYQLADDRKGWRGAVKEGTQADAGTYMYYMKYTCTDGKVYEHKGDVILIR</sequence>
<dbReference type="Gene3D" id="2.60.120.260">
    <property type="entry name" value="Galactose-binding domain-like"/>
    <property type="match status" value="1"/>
</dbReference>
<dbReference type="EMBL" id="PYGD01000001">
    <property type="protein sequence ID" value="PSK94383.1"/>
    <property type="molecule type" value="Genomic_DNA"/>
</dbReference>
<dbReference type="Pfam" id="PF13585">
    <property type="entry name" value="CHU_C"/>
    <property type="match status" value="1"/>
</dbReference>
<keyword evidence="4" id="KW-1185">Reference proteome</keyword>
<comment type="caution">
    <text evidence="3">The sequence shown here is derived from an EMBL/GenBank/DDBJ whole genome shotgun (WGS) entry which is preliminary data.</text>
</comment>
<dbReference type="InterPro" id="IPR013783">
    <property type="entry name" value="Ig-like_fold"/>
</dbReference>
<accession>A0A2P8DAY9</accession>
<dbReference type="AlphaFoldDB" id="A0A2P8DAY9"/>
<organism evidence="3 4">
    <name type="scientific">Taibaiella chishuiensis</name>
    <dbReference type="NCBI Taxonomy" id="1434707"/>
    <lineage>
        <taxon>Bacteria</taxon>
        <taxon>Pseudomonadati</taxon>
        <taxon>Bacteroidota</taxon>
        <taxon>Chitinophagia</taxon>
        <taxon>Chitinophagales</taxon>
        <taxon>Chitinophagaceae</taxon>
        <taxon>Taibaiella</taxon>
    </lineage>
</organism>